<dbReference type="RefSeq" id="WP_146571252.1">
    <property type="nucleotide sequence ID" value="NZ_SJPH01000001.1"/>
</dbReference>
<dbReference type="EMBL" id="SJPH01000001">
    <property type="protein sequence ID" value="TWT48868.1"/>
    <property type="molecule type" value="Genomic_DNA"/>
</dbReference>
<accession>A0A5C5WDB0</accession>
<evidence type="ECO:0000313" key="3">
    <source>
        <dbReference type="Proteomes" id="UP000318995"/>
    </source>
</evidence>
<reference evidence="2 3" key="1">
    <citation type="submission" date="2019-02" db="EMBL/GenBank/DDBJ databases">
        <title>Deep-cultivation of Planctomycetes and their phenomic and genomic characterization uncovers novel biology.</title>
        <authorList>
            <person name="Wiegand S."/>
            <person name="Jogler M."/>
            <person name="Boedeker C."/>
            <person name="Pinto D."/>
            <person name="Vollmers J."/>
            <person name="Rivas-Marin E."/>
            <person name="Kohn T."/>
            <person name="Peeters S.H."/>
            <person name="Heuer A."/>
            <person name="Rast P."/>
            <person name="Oberbeckmann S."/>
            <person name="Bunk B."/>
            <person name="Jeske O."/>
            <person name="Meyerdierks A."/>
            <person name="Storesund J.E."/>
            <person name="Kallscheuer N."/>
            <person name="Luecker S."/>
            <person name="Lage O.M."/>
            <person name="Pohl T."/>
            <person name="Merkel B.J."/>
            <person name="Hornburger P."/>
            <person name="Mueller R.-W."/>
            <person name="Bruemmer F."/>
            <person name="Labrenz M."/>
            <person name="Spormann A.M."/>
            <person name="Op Den Camp H."/>
            <person name="Overmann J."/>
            <person name="Amann R."/>
            <person name="Jetten M.S.M."/>
            <person name="Mascher T."/>
            <person name="Medema M.H."/>
            <person name="Devos D.P."/>
            <person name="Kaster A.-K."/>
            <person name="Ovreas L."/>
            <person name="Rohde M."/>
            <person name="Galperin M.Y."/>
            <person name="Jogler C."/>
        </authorList>
    </citation>
    <scope>NUCLEOTIDE SEQUENCE [LARGE SCALE GENOMIC DNA]</scope>
    <source>
        <strain evidence="2 3">Pla111</strain>
    </source>
</reference>
<dbReference type="Pfam" id="PF05137">
    <property type="entry name" value="PilN"/>
    <property type="match status" value="1"/>
</dbReference>
<organism evidence="2 3">
    <name type="scientific">Botrimarina hoheduenensis</name>
    <dbReference type="NCBI Taxonomy" id="2528000"/>
    <lineage>
        <taxon>Bacteria</taxon>
        <taxon>Pseudomonadati</taxon>
        <taxon>Planctomycetota</taxon>
        <taxon>Planctomycetia</taxon>
        <taxon>Pirellulales</taxon>
        <taxon>Lacipirellulaceae</taxon>
        <taxon>Botrimarina</taxon>
    </lineage>
</organism>
<feature type="region of interest" description="Disordered" evidence="1">
    <location>
        <begin position="1"/>
        <end position="24"/>
    </location>
</feature>
<dbReference type="Proteomes" id="UP000318995">
    <property type="component" value="Unassembled WGS sequence"/>
</dbReference>
<name>A0A5C5WDB0_9BACT</name>
<proteinExistence type="predicted"/>
<sequence length="522" mass="57254">MSLDSPPNRRQLSDRRQPTTRRRHADSRTLYVELCHSVLRVVLVIDDGREELPTLVAKTVRWRVDAAGLDEGRGLVELTAALRGIVAEHRLAGCRVSIAISSTLCVNRATSGPKARVEEELDELEQRSQLYLTLGPGPKTTAIGRRPIDARHEHALMTVANESTLELLVQAAEAAGLVVKVVESSLVALSRLYGLLTDNTEEPVILAQLDEDRFEVGVTRNDQLLVEYRPSSDATTANLGTVIDDHHGRLERFCRRQYGLGAMQISRLWLVGDSTEIEGTRAKTKAALDTKVLNLAKISDTWQLQDNRIPPAEMSAAIGLALLARKDDPAQTPNLMEKILGRAKTPLRPFLTKAFAPIAATLLIAAGLWALNLEQSGELVALRAKSDELRPAELRLKQLSERIRSSDVEIEHLNQLTAATPATRLEPLMTGVAHCLPDDVWLKQLRIQNDSQASVAGASYTEGGVYDFVGYLEKAPVTKEVALRGTGVEQTRQGPATSFDIEVDLIPPPERIPTVLPTGEKP</sequence>
<dbReference type="OrthoDB" id="290652at2"/>
<dbReference type="Gene3D" id="3.30.1490.300">
    <property type="match status" value="1"/>
</dbReference>
<keyword evidence="3" id="KW-1185">Reference proteome</keyword>
<dbReference type="Gene3D" id="3.30.420.40">
    <property type="match status" value="2"/>
</dbReference>
<comment type="caution">
    <text evidence="2">The sequence shown here is derived from an EMBL/GenBank/DDBJ whole genome shotgun (WGS) entry which is preliminary data.</text>
</comment>
<evidence type="ECO:0000256" key="1">
    <source>
        <dbReference type="SAM" id="MobiDB-lite"/>
    </source>
</evidence>
<dbReference type="InterPro" id="IPR007813">
    <property type="entry name" value="PilN"/>
</dbReference>
<dbReference type="AlphaFoldDB" id="A0A5C5WDB0"/>
<evidence type="ECO:0000313" key="2">
    <source>
        <dbReference type="EMBL" id="TWT48868.1"/>
    </source>
</evidence>
<gene>
    <name evidence="2" type="ORF">Pla111_06440</name>
</gene>
<protein>
    <submittedName>
        <fullName evidence="2">Fimbrial assembly protein (PilN)</fullName>
    </submittedName>
</protein>